<name>A0A2P6NNF8_9EUKA</name>
<protein>
    <submittedName>
        <fullName evidence="1">Uncharacterized protein</fullName>
    </submittedName>
</protein>
<keyword evidence="2" id="KW-1185">Reference proteome</keyword>
<reference evidence="1 2" key="1">
    <citation type="journal article" date="2018" name="Genome Biol. Evol.">
        <title>Multiple Roots of Fruiting Body Formation in Amoebozoa.</title>
        <authorList>
            <person name="Hillmann F."/>
            <person name="Forbes G."/>
            <person name="Novohradska S."/>
            <person name="Ferling I."/>
            <person name="Riege K."/>
            <person name="Groth M."/>
            <person name="Westermann M."/>
            <person name="Marz M."/>
            <person name="Spaller T."/>
            <person name="Winckler T."/>
            <person name="Schaap P."/>
            <person name="Glockner G."/>
        </authorList>
    </citation>
    <scope>NUCLEOTIDE SEQUENCE [LARGE SCALE GENOMIC DNA]</scope>
    <source>
        <strain evidence="1 2">Jena</strain>
    </source>
</reference>
<accession>A0A2P6NNF8</accession>
<dbReference type="Proteomes" id="UP000241769">
    <property type="component" value="Unassembled WGS sequence"/>
</dbReference>
<dbReference type="AlphaFoldDB" id="A0A2P6NNF8"/>
<evidence type="ECO:0000313" key="1">
    <source>
        <dbReference type="EMBL" id="PRP85438.1"/>
    </source>
</evidence>
<dbReference type="InParanoid" id="A0A2P6NNF8"/>
<proteinExistence type="predicted"/>
<dbReference type="EMBL" id="MDYQ01000044">
    <property type="protein sequence ID" value="PRP85438.1"/>
    <property type="molecule type" value="Genomic_DNA"/>
</dbReference>
<organism evidence="1 2">
    <name type="scientific">Planoprotostelium fungivorum</name>
    <dbReference type="NCBI Taxonomy" id="1890364"/>
    <lineage>
        <taxon>Eukaryota</taxon>
        <taxon>Amoebozoa</taxon>
        <taxon>Evosea</taxon>
        <taxon>Variosea</taxon>
        <taxon>Cavosteliida</taxon>
        <taxon>Cavosteliaceae</taxon>
        <taxon>Planoprotostelium</taxon>
    </lineage>
</organism>
<comment type="caution">
    <text evidence="1">The sequence shown here is derived from an EMBL/GenBank/DDBJ whole genome shotgun (WGS) entry which is preliminary data.</text>
</comment>
<sequence>MTPAGREPKNEKELRAPFNITLNHVCKSKEMRRSSGQFTNTVVLLDENNRVRNARRSDIHAYLPFDGLCALNQLIACRSHASHRMRLNRLDDTCQQRLFRPDDQRKGGARVTS</sequence>
<evidence type="ECO:0000313" key="2">
    <source>
        <dbReference type="Proteomes" id="UP000241769"/>
    </source>
</evidence>
<gene>
    <name evidence="1" type="ORF">PROFUN_06807</name>
</gene>